<dbReference type="PATRIC" id="fig|1115803.3.peg.913"/>
<feature type="region of interest" description="Disordered" evidence="6">
    <location>
        <begin position="233"/>
        <end position="261"/>
    </location>
</feature>
<evidence type="ECO:0000313" key="9">
    <source>
        <dbReference type="EMBL" id="EJN85327.1"/>
    </source>
</evidence>
<comment type="caution">
    <text evidence="9">The sequence shown here is derived from an EMBL/GenBank/DDBJ whole genome shotgun (WGS) entry which is preliminary data.</text>
</comment>
<dbReference type="SMART" id="SM00448">
    <property type="entry name" value="REC"/>
    <property type="match status" value="1"/>
</dbReference>
<evidence type="ECO:0000259" key="7">
    <source>
        <dbReference type="PROSITE" id="PS50043"/>
    </source>
</evidence>
<dbReference type="InterPro" id="IPR001789">
    <property type="entry name" value="Sig_transdc_resp-reg_receiver"/>
</dbReference>
<evidence type="ECO:0000256" key="3">
    <source>
        <dbReference type="ARBA" id="ARBA00023125"/>
    </source>
</evidence>
<feature type="domain" description="Response regulatory" evidence="8">
    <location>
        <begin position="12"/>
        <end position="133"/>
    </location>
</feature>
<dbReference type="RefSeq" id="WP_003781423.1">
    <property type="nucleotide sequence ID" value="NZ_ALJK01000075.1"/>
</dbReference>
<feature type="domain" description="HTH luxR-type" evidence="7">
    <location>
        <begin position="164"/>
        <end position="229"/>
    </location>
</feature>
<evidence type="ECO:0000256" key="5">
    <source>
        <dbReference type="PROSITE-ProRule" id="PRU00169"/>
    </source>
</evidence>
<dbReference type="Proteomes" id="UP000007814">
    <property type="component" value="Unassembled WGS sequence"/>
</dbReference>
<dbReference type="GO" id="GO:0003677">
    <property type="term" value="F:DNA binding"/>
    <property type="evidence" value="ECO:0007669"/>
    <property type="project" value="UniProtKB-KW"/>
</dbReference>
<dbReference type="PRINTS" id="PR00038">
    <property type="entry name" value="HTHLUXR"/>
</dbReference>
<evidence type="ECO:0000256" key="2">
    <source>
        <dbReference type="ARBA" id="ARBA00023015"/>
    </source>
</evidence>
<dbReference type="InterPro" id="IPR016032">
    <property type="entry name" value="Sig_transdc_resp-reg_C-effctor"/>
</dbReference>
<dbReference type="PANTHER" id="PTHR43214">
    <property type="entry name" value="TWO-COMPONENT RESPONSE REGULATOR"/>
    <property type="match status" value="1"/>
</dbReference>
<keyword evidence="4" id="KW-0804">Transcription</keyword>
<protein>
    <submittedName>
        <fullName evidence="9">Response regulator receiver domain protein</fullName>
    </submittedName>
</protein>
<organism evidence="9 10">
    <name type="scientific">Actinomyces naeslundii (strain ATCC 12104 / DSM 43013 / CCUG 2238 / JCM 8349 / NCTC 10301 / Howell 279)</name>
    <dbReference type="NCBI Taxonomy" id="1115803"/>
    <lineage>
        <taxon>Bacteria</taxon>
        <taxon>Bacillati</taxon>
        <taxon>Actinomycetota</taxon>
        <taxon>Actinomycetes</taxon>
        <taxon>Actinomycetales</taxon>
        <taxon>Actinomycetaceae</taxon>
        <taxon>Actinomyces</taxon>
    </lineage>
</organism>
<evidence type="ECO:0000256" key="6">
    <source>
        <dbReference type="SAM" id="MobiDB-lite"/>
    </source>
</evidence>
<dbReference type="GeneID" id="64256025"/>
<dbReference type="SUPFAM" id="SSF46894">
    <property type="entry name" value="C-terminal effector domain of the bipartite response regulators"/>
    <property type="match status" value="1"/>
</dbReference>
<keyword evidence="3" id="KW-0238">DNA-binding</keyword>
<dbReference type="InterPro" id="IPR039420">
    <property type="entry name" value="WalR-like"/>
</dbReference>
<keyword evidence="2" id="KW-0805">Transcription regulation</keyword>
<evidence type="ECO:0000256" key="1">
    <source>
        <dbReference type="ARBA" id="ARBA00022553"/>
    </source>
</evidence>
<dbReference type="EMBL" id="ALJK01000075">
    <property type="protein sequence ID" value="EJN85327.1"/>
    <property type="molecule type" value="Genomic_DNA"/>
</dbReference>
<dbReference type="GO" id="GO:0006355">
    <property type="term" value="P:regulation of DNA-templated transcription"/>
    <property type="evidence" value="ECO:0007669"/>
    <property type="project" value="InterPro"/>
</dbReference>
<dbReference type="CDD" id="cd17535">
    <property type="entry name" value="REC_NarL-like"/>
    <property type="match status" value="1"/>
</dbReference>
<evidence type="ECO:0000259" key="8">
    <source>
        <dbReference type="PROSITE" id="PS50110"/>
    </source>
</evidence>
<reference evidence="9 10" key="1">
    <citation type="submission" date="2012-07" db="EMBL/GenBank/DDBJ databases">
        <authorList>
            <person name="Durkin A.S."/>
            <person name="McCorrison J."/>
            <person name="Torralba M."/>
            <person name="Gillis M."/>
            <person name="Methe B."/>
            <person name="Sutton G."/>
            <person name="Nelson K.E."/>
        </authorList>
    </citation>
    <scope>NUCLEOTIDE SEQUENCE [LARGE SCALE GENOMIC DNA]</scope>
    <source>
        <strain evidence="10">ATCC 12104 / DSM 43013 / CCUG 2238 / JCM 8349 / NCTC 10301 / Howell 279</strain>
    </source>
</reference>
<dbReference type="GO" id="GO:0000160">
    <property type="term" value="P:phosphorelay signal transduction system"/>
    <property type="evidence" value="ECO:0007669"/>
    <property type="project" value="InterPro"/>
</dbReference>
<dbReference type="InterPro" id="IPR058245">
    <property type="entry name" value="NreC/VraR/RcsB-like_REC"/>
</dbReference>
<gene>
    <name evidence="9" type="ORF">HMPREF1129_2547</name>
</gene>
<dbReference type="SUPFAM" id="SSF52172">
    <property type="entry name" value="CheY-like"/>
    <property type="match status" value="1"/>
</dbReference>
<dbReference type="SMART" id="SM00421">
    <property type="entry name" value="HTH_LUXR"/>
    <property type="match status" value="1"/>
</dbReference>
<dbReference type="PROSITE" id="PS50043">
    <property type="entry name" value="HTH_LUXR_2"/>
    <property type="match status" value="1"/>
</dbReference>
<dbReference type="PROSITE" id="PS50110">
    <property type="entry name" value="RESPONSE_REGULATORY"/>
    <property type="match status" value="1"/>
</dbReference>
<dbReference type="eggNOG" id="COG2197">
    <property type="taxonomic scope" value="Bacteria"/>
</dbReference>
<feature type="modified residue" description="4-aspartylphosphate" evidence="5">
    <location>
        <position position="68"/>
    </location>
</feature>
<dbReference type="PANTHER" id="PTHR43214:SF24">
    <property type="entry name" value="TRANSCRIPTIONAL REGULATORY PROTEIN NARL-RELATED"/>
    <property type="match status" value="1"/>
</dbReference>
<dbReference type="InterPro" id="IPR000792">
    <property type="entry name" value="Tscrpt_reg_LuxR_C"/>
</dbReference>
<dbReference type="AlphaFoldDB" id="J3F3V5"/>
<dbReference type="InterPro" id="IPR011006">
    <property type="entry name" value="CheY-like_superfamily"/>
</dbReference>
<sequence length="261" mass="28896">MGAESEGLRPTSVMIVDDQRYARLGLALMIRKAPDLRVVGEAGDGQEALEVLERLNRSTGLPDVVLMDVRMPGMDGISATRAMAQRFPTVKVLVLTTYDEDDYAFGALEVGASGFLLKDVRAAQLAQAVRAVAQGDAVLTPRVTKELIARGVPRVLSGAQREGLRERFGALTPRELDVARLIAEGMSNEEIAERLVLQPASVRRNVSRILAKLHLRDRVQIAVTWYKSAEWPESTTRSPVWRPEAQPVKQVKRHEQSHSER</sequence>
<dbReference type="PROSITE" id="PS00622">
    <property type="entry name" value="HTH_LUXR_1"/>
    <property type="match status" value="1"/>
</dbReference>
<dbReference type="CDD" id="cd06170">
    <property type="entry name" value="LuxR_C_like"/>
    <property type="match status" value="1"/>
</dbReference>
<keyword evidence="1 5" id="KW-0597">Phosphoprotein</keyword>
<evidence type="ECO:0000313" key="10">
    <source>
        <dbReference type="Proteomes" id="UP000007814"/>
    </source>
</evidence>
<evidence type="ECO:0000256" key="4">
    <source>
        <dbReference type="ARBA" id="ARBA00023163"/>
    </source>
</evidence>
<dbReference type="Gene3D" id="3.40.50.2300">
    <property type="match status" value="1"/>
</dbReference>
<dbReference type="Pfam" id="PF00072">
    <property type="entry name" value="Response_reg"/>
    <property type="match status" value="1"/>
</dbReference>
<accession>J3F3V5</accession>
<dbReference type="Pfam" id="PF00196">
    <property type="entry name" value="GerE"/>
    <property type="match status" value="1"/>
</dbReference>
<proteinExistence type="predicted"/>
<name>J3F3V5_ACTNH</name>